<organism evidence="1 2">
    <name type="scientific">Gigaspora margarita</name>
    <dbReference type="NCBI Taxonomy" id="4874"/>
    <lineage>
        <taxon>Eukaryota</taxon>
        <taxon>Fungi</taxon>
        <taxon>Fungi incertae sedis</taxon>
        <taxon>Mucoromycota</taxon>
        <taxon>Glomeromycotina</taxon>
        <taxon>Glomeromycetes</taxon>
        <taxon>Diversisporales</taxon>
        <taxon>Gigasporaceae</taxon>
        <taxon>Gigaspora</taxon>
    </lineage>
</organism>
<proteinExistence type="predicted"/>
<comment type="caution">
    <text evidence="1">The sequence shown here is derived from an EMBL/GenBank/DDBJ whole genome shotgun (WGS) entry which is preliminary data.</text>
</comment>
<reference evidence="1 2" key="1">
    <citation type="submission" date="2021-06" db="EMBL/GenBank/DDBJ databases">
        <authorList>
            <person name="Kallberg Y."/>
            <person name="Tangrot J."/>
            <person name="Rosling A."/>
        </authorList>
    </citation>
    <scope>NUCLEOTIDE SEQUENCE [LARGE SCALE GENOMIC DNA]</scope>
    <source>
        <strain evidence="1 2">120-4 pot B 10/14</strain>
    </source>
</reference>
<dbReference type="EMBL" id="CAJVQB010001502">
    <property type="protein sequence ID" value="CAG8538540.1"/>
    <property type="molecule type" value="Genomic_DNA"/>
</dbReference>
<accession>A0ABM8W6I1</accession>
<gene>
    <name evidence="1" type="ORF">GMARGA_LOCUS3968</name>
</gene>
<evidence type="ECO:0000313" key="2">
    <source>
        <dbReference type="Proteomes" id="UP000789901"/>
    </source>
</evidence>
<protein>
    <submittedName>
        <fullName evidence="1">42258_t:CDS:1</fullName>
    </submittedName>
</protein>
<keyword evidence="2" id="KW-1185">Reference proteome</keyword>
<evidence type="ECO:0000313" key="1">
    <source>
        <dbReference type="EMBL" id="CAG8538540.1"/>
    </source>
</evidence>
<name>A0ABM8W6I1_GIGMA</name>
<sequence>MDLNKIWFGVSRSCNINIQLDDMDEADLSIWIIFIGIKELVIKAKDYMRGFARLNGLCCRRTIRSDTRKGDQCENTNDRVLSILKFDENKKPEENVN</sequence>
<dbReference type="Proteomes" id="UP000789901">
    <property type="component" value="Unassembled WGS sequence"/>
</dbReference>